<comment type="caution">
    <text evidence="1">The sequence shown here is derived from an EMBL/GenBank/DDBJ whole genome shotgun (WGS) entry which is preliminary data.</text>
</comment>
<proteinExistence type="predicted"/>
<evidence type="ECO:0008006" key="3">
    <source>
        <dbReference type="Google" id="ProtNLM"/>
    </source>
</evidence>
<evidence type="ECO:0000313" key="2">
    <source>
        <dbReference type="Proteomes" id="UP000321080"/>
    </source>
</evidence>
<keyword evidence="2" id="KW-1185">Reference proteome</keyword>
<dbReference type="RefSeq" id="WP_147767479.1">
    <property type="nucleotide sequence ID" value="NZ_VRKQ01000010.1"/>
</dbReference>
<accession>A0A5C7GH22</accession>
<organism evidence="1 2">
    <name type="scientific">Seonamhaeicola maritimus</name>
    <dbReference type="NCBI Taxonomy" id="2591822"/>
    <lineage>
        <taxon>Bacteria</taxon>
        <taxon>Pseudomonadati</taxon>
        <taxon>Bacteroidota</taxon>
        <taxon>Flavobacteriia</taxon>
        <taxon>Flavobacteriales</taxon>
        <taxon>Flavobacteriaceae</taxon>
    </lineage>
</organism>
<reference evidence="1 2" key="1">
    <citation type="submission" date="2019-08" db="EMBL/GenBank/DDBJ databases">
        <title>Seonamhaeicola sediminis sp. nov., isolated from marine sediment.</title>
        <authorList>
            <person name="Cao W.R."/>
        </authorList>
    </citation>
    <scope>NUCLEOTIDE SEQUENCE [LARGE SCALE GENOMIC DNA]</scope>
    <source>
        <strain evidence="1 2">1505</strain>
    </source>
</reference>
<name>A0A5C7GH22_9FLAO</name>
<dbReference type="Pfam" id="PF26421">
    <property type="entry name" value="Avidin_like"/>
    <property type="match status" value="1"/>
</dbReference>
<dbReference type="InterPro" id="IPR058595">
    <property type="entry name" value="Avidin-like"/>
</dbReference>
<evidence type="ECO:0000313" key="1">
    <source>
        <dbReference type="EMBL" id="TXG36555.1"/>
    </source>
</evidence>
<dbReference type="AlphaFoldDB" id="A0A5C7GH22"/>
<protein>
    <recommendedName>
        <fullName evidence="3">N-acetylglutamate synthase</fullName>
    </recommendedName>
</protein>
<dbReference type="Proteomes" id="UP000321080">
    <property type="component" value="Unassembled WGS sequence"/>
</dbReference>
<gene>
    <name evidence="1" type="ORF">FUA22_08160</name>
</gene>
<dbReference type="EMBL" id="VRKQ01000010">
    <property type="protein sequence ID" value="TXG36555.1"/>
    <property type="molecule type" value="Genomic_DNA"/>
</dbReference>
<sequence length="113" mass="12947">MTKFNINNKIFSLVENSENGEVNSETLFRYKQEKTLITADYNGGTIKYGKIIGYLEKDEINMLYQCLTVDNELKAGKAVAKISLDKNNKIKLKLNWVWLNDKSGKGTSEYIEN</sequence>